<dbReference type="InterPro" id="IPR050811">
    <property type="entry name" value="Phosphate_ABC_transporter"/>
</dbReference>
<dbReference type="Pfam" id="PF12849">
    <property type="entry name" value="PBP_like_2"/>
    <property type="match status" value="1"/>
</dbReference>
<dbReference type="PANTHER" id="PTHR30570">
    <property type="entry name" value="PERIPLASMIC PHOSPHATE BINDING COMPONENT OF PHOSPHATE ABC TRANSPORTER"/>
    <property type="match status" value="1"/>
</dbReference>
<dbReference type="EMBL" id="CZKA01000013">
    <property type="protein sequence ID" value="CUR54618.1"/>
    <property type="molecule type" value="Genomic_DNA"/>
</dbReference>
<protein>
    <submittedName>
        <fullName evidence="4">Phosphate transport system substrate-binding protein</fullName>
    </submittedName>
</protein>
<dbReference type="CDD" id="cd13654">
    <property type="entry name" value="PBP2_phosphate_like_2"/>
    <property type="match status" value="1"/>
</dbReference>
<evidence type="ECO:0000256" key="1">
    <source>
        <dbReference type="ARBA" id="ARBA00022448"/>
    </source>
</evidence>
<sequence>MSSTKDIRSNEVRSTSIRRGIVPGFAVLALALSACGGQSDGATDGDSVSGSVAVDGSSTVFPLSNAAAELLNEENPDIKVTVGESGTGGGFEVFCADKTDISDASRPIEDDEIAACKSAGVEYTELRVATDALTVVVNKDLAIDCLTTEQLKKIWEPAAEGKVSNWNQVDPSFPDEKISLFGPGTDSGTFDYFTGEINGEEGASRTDYEATEDDNVTVQGVSGTPGAMGYFGFSYFEENADTLKAVSVDSGSGCVAPSAETAQDGTYTPLARPLFVYVNNASYSDKPQVKAFVDFYIDNLPGITEAAKFIALNDEQNTEVKSALDGMSS</sequence>
<name>A0A2P2BXY8_9ZZZZ</name>
<reference evidence="4" key="1">
    <citation type="submission" date="2015-08" db="EMBL/GenBank/DDBJ databases">
        <authorList>
            <person name="Babu N.S."/>
            <person name="Beckwith C.J."/>
            <person name="Beseler K.G."/>
            <person name="Brison A."/>
            <person name="Carone J.V."/>
            <person name="Caskin T.P."/>
            <person name="Diamond M."/>
            <person name="Durham M.E."/>
            <person name="Foxe J.M."/>
            <person name="Go M."/>
            <person name="Henderson B.A."/>
            <person name="Jones I.B."/>
            <person name="McGettigan J.A."/>
            <person name="Micheletti S.J."/>
            <person name="Nasrallah M.E."/>
            <person name="Ortiz D."/>
            <person name="Piller C.R."/>
            <person name="Privatt S.R."/>
            <person name="Schneider S.L."/>
            <person name="Sharp S."/>
            <person name="Smith T.C."/>
            <person name="Stanton J.D."/>
            <person name="Ullery H.E."/>
            <person name="Wilson R.J."/>
            <person name="Serrano M.G."/>
            <person name="Buck G."/>
            <person name="Lee V."/>
            <person name="Wang Y."/>
            <person name="Carvalho R."/>
            <person name="Voegtly L."/>
            <person name="Shi R."/>
            <person name="Duckworth R."/>
            <person name="Johnson A."/>
            <person name="Loviza R."/>
            <person name="Walstead R."/>
            <person name="Shah Z."/>
            <person name="Kiflezghi M."/>
            <person name="Wade K."/>
            <person name="Ball S.L."/>
            <person name="Bradley K.W."/>
            <person name="Asai D.J."/>
            <person name="Bowman C.A."/>
            <person name="Russell D.A."/>
            <person name="Pope W.H."/>
            <person name="Jacobs-Sera D."/>
            <person name="Hendrix R.W."/>
            <person name="Hatfull G.F."/>
        </authorList>
    </citation>
    <scope>NUCLEOTIDE SEQUENCE</scope>
</reference>
<proteinExistence type="predicted"/>
<gene>
    <name evidence="4" type="primary">pstS</name>
    <name evidence="4" type="ORF">NOCA2200008</name>
</gene>
<dbReference type="GO" id="GO:0042301">
    <property type="term" value="F:phosphate ion binding"/>
    <property type="evidence" value="ECO:0007669"/>
    <property type="project" value="InterPro"/>
</dbReference>
<dbReference type="Gene3D" id="3.40.190.10">
    <property type="entry name" value="Periplasmic binding protein-like II"/>
    <property type="match status" value="2"/>
</dbReference>
<keyword evidence="1" id="KW-0813">Transport</keyword>
<evidence type="ECO:0000313" key="4">
    <source>
        <dbReference type="EMBL" id="CUR54618.1"/>
    </source>
</evidence>
<dbReference type="InterPro" id="IPR011862">
    <property type="entry name" value="Phos-bd"/>
</dbReference>
<dbReference type="NCBIfam" id="TIGR02136">
    <property type="entry name" value="ptsS_2"/>
    <property type="match status" value="1"/>
</dbReference>
<accession>A0A2P2BXY8</accession>
<evidence type="ECO:0000256" key="2">
    <source>
        <dbReference type="ARBA" id="ARBA00022729"/>
    </source>
</evidence>
<dbReference type="PANTHER" id="PTHR30570:SF1">
    <property type="entry name" value="PHOSPHATE-BINDING PROTEIN PSTS"/>
    <property type="match status" value="1"/>
</dbReference>
<feature type="domain" description="PBP" evidence="3">
    <location>
        <begin position="44"/>
        <end position="298"/>
    </location>
</feature>
<dbReference type="AlphaFoldDB" id="A0A2P2BXY8"/>
<evidence type="ECO:0000259" key="3">
    <source>
        <dbReference type="Pfam" id="PF12849"/>
    </source>
</evidence>
<dbReference type="InterPro" id="IPR024370">
    <property type="entry name" value="PBP_domain"/>
</dbReference>
<dbReference type="SUPFAM" id="SSF53850">
    <property type="entry name" value="Periplasmic binding protein-like II"/>
    <property type="match status" value="1"/>
</dbReference>
<dbReference type="PROSITE" id="PS51257">
    <property type="entry name" value="PROKAR_LIPOPROTEIN"/>
    <property type="match status" value="1"/>
</dbReference>
<keyword evidence="2" id="KW-0732">Signal</keyword>
<organism evidence="4">
    <name type="scientific">metagenome</name>
    <dbReference type="NCBI Taxonomy" id="256318"/>
    <lineage>
        <taxon>unclassified sequences</taxon>
        <taxon>metagenomes</taxon>
    </lineage>
</organism>